<keyword evidence="2" id="KW-0812">Transmembrane</keyword>
<evidence type="ECO:0000313" key="4">
    <source>
        <dbReference type="Proteomes" id="UP000030745"/>
    </source>
</evidence>
<keyword evidence="4" id="KW-1185">Reference proteome</keyword>
<dbReference type="Proteomes" id="UP000030745">
    <property type="component" value="Unassembled WGS sequence"/>
</dbReference>
<feature type="transmembrane region" description="Helical" evidence="2">
    <location>
        <begin position="73"/>
        <end position="91"/>
    </location>
</feature>
<dbReference type="RefSeq" id="XP_012212811.1">
    <property type="nucleotide sequence ID" value="XM_012357421.1"/>
</dbReference>
<evidence type="ECO:0000313" key="3">
    <source>
        <dbReference type="EMBL" id="KDO16480.1"/>
    </source>
</evidence>
<feature type="region of interest" description="Disordered" evidence="1">
    <location>
        <begin position="14"/>
        <end position="45"/>
    </location>
</feature>
<dbReference type="KEGG" id="spar:SPRG_17994"/>
<name>A0A067BIA8_SAPPC</name>
<keyword evidence="2" id="KW-1133">Transmembrane helix</keyword>
<keyword evidence="2" id="KW-0472">Membrane</keyword>
<feature type="transmembrane region" description="Helical" evidence="2">
    <location>
        <begin position="111"/>
        <end position="129"/>
    </location>
</feature>
<dbReference type="VEuPathDB" id="FungiDB:SPRG_17994"/>
<feature type="non-terminal residue" evidence="3">
    <location>
        <position position="1"/>
    </location>
</feature>
<evidence type="ECO:0000256" key="1">
    <source>
        <dbReference type="SAM" id="MobiDB-lite"/>
    </source>
</evidence>
<accession>A0A067BIA8</accession>
<dbReference type="EMBL" id="KK584095">
    <property type="protein sequence ID" value="KDO16480.1"/>
    <property type="molecule type" value="Genomic_DNA"/>
</dbReference>
<organism evidence="3 4">
    <name type="scientific">Saprolegnia parasitica (strain CBS 223.65)</name>
    <dbReference type="NCBI Taxonomy" id="695850"/>
    <lineage>
        <taxon>Eukaryota</taxon>
        <taxon>Sar</taxon>
        <taxon>Stramenopiles</taxon>
        <taxon>Oomycota</taxon>
        <taxon>Saprolegniomycetes</taxon>
        <taxon>Saprolegniales</taxon>
        <taxon>Saprolegniaceae</taxon>
        <taxon>Saprolegnia</taxon>
    </lineage>
</organism>
<dbReference type="GeneID" id="24139521"/>
<evidence type="ECO:0000256" key="2">
    <source>
        <dbReference type="SAM" id="Phobius"/>
    </source>
</evidence>
<sequence length="173" mass="18764">IVVEQGSITTVLSDDGPTHDLLQSHTPTKDAATTIEPGPTGQDFVSPDPTPLLPTLTDAIASLTKHSGVYKRYVQASGSYGLAATTLVWYLSAQATTVLATTYLGFDDSLLGLYVFATGHALYIGLLYMRSAISYRRGRIGSQRLFHTALWRLLRAPLSFFDCVTRRVRGLAA</sequence>
<reference evidence="3 4" key="1">
    <citation type="journal article" date="2013" name="PLoS Genet.">
        <title>Distinctive expansion of potential virulence genes in the genome of the oomycete fish pathogen Saprolegnia parasitica.</title>
        <authorList>
            <person name="Jiang R.H."/>
            <person name="de Bruijn I."/>
            <person name="Haas B.J."/>
            <person name="Belmonte R."/>
            <person name="Lobach L."/>
            <person name="Christie J."/>
            <person name="van den Ackerveken G."/>
            <person name="Bottin A."/>
            <person name="Bulone V."/>
            <person name="Diaz-Moreno S.M."/>
            <person name="Dumas B."/>
            <person name="Fan L."/>
            <person name="Gaulin E."/>
            <person name="Govers F."/>
            <person name="Grenville-Briggs L.J."/>
            <person name="Horner N.R."/>
            <person name="Levin J.Z."/>
            <person name="Mammella M."/>
            <person name="Meijer H.J."/>
            <person name="Morris P."/>
            <person name="Nusbaum C."/>
            <person name="Oome S."/>
            <person name="Phillips A.J."/>
            <person name="van Rooyen D."/>
            <person name="Rzeszutek E."/>
            <person name="Saraiva M."/>
            <person name="Secombes C.J."/>
            <person name="Seidl M.F."/>
            <person name="Snel B."/>
            <person name="Stassen J.H."/>
            <person name="Sykes S."/>
            <person name="Tripathy S."/>
            <person name="van den Berg H."/>
            <person name="Vega-Arreguin J.C."/>
            <person name="Wawra S."/>
            <person name="Young S.K."/>
            <person name="Zeng Q."/>
            <person name="Dieguez-Uribeondo J."/>
            <person name="Russ C."/>
            <person name="Tyler B.M."/>
            <person name="van West P."/>
        </authorList>
    </citation>
    <scope>NUCLEOTIDE SEQUENCE [LARGE SCALE GENOMIC DNA]</scope>
    <source>
        <strain evidence="3 4">CBS 223.65</strain>
    </source>
</reference>
<dbReference type="AlphaFoldDB" id="A0A067BIA8"/>
<gene>
    <name evidence="3" type="ORF">SPRG_17994</name>
</gene>
<protein>
    <submittedName>
        <fullName evidence="3">Uncharacterized protein</fullName>
    </submittedName>
</protein>
<proteinExistence type="predicted"/>